<keyword evidence="1" id="KW-0812">Transmembrane</keyword>
<name>A0A0F9WJM3_9MICR</name>
<dbReference type="Proteomes" id="UP000034350">
    <property type="component" value="Unassembled WGS sequence"/>
</dbReference>
<dbReference type="AlphaFoldDB" id="A0A0F9WJM3"/>
<feature type="domain" description="Microsporidial 8TM transmembrane" evidence="2">
    <location>
        <begin position="9"/>
        <end position="248"/>
    </location>
</feature>
<organism evidence="3 4">
    <name type="scientific">Vairimorpha ceranae</name>
    <dbReference type="NCBI Taxonomy" id="40302"/>
    <lineage>
        <taxon>Eukaryota</taxon>
        <taxon>Fungi</taxon>
        <taxon>Fungi incertae sedis</taxon>
        <taxon>Microsporidia</taxon>
        <taxon>Nosematidae</taxon>
        <taxon>Vairimorpha</taxon>
    </lineage>
</organism>
<dbReference type="Pfam" id="PF17028">
    <property type="entry name" value="8TM_micro"/>
    <property type="match status" value="1"/>
</dbReference>
<protein>
    <recommendedName>
        <fullName evidence="2">Microsporidial 8TM transmembrane domain-containing protein</fullName>
    </recommendedName>
</protein>
<gene>
    <name evidence="3" type="ORF">AAJ76_1000188137</name>
</gene>
<dbReference type="GeneID" id="36318519"/>
<accession>A0A0F9WJM3</accession>
<comment type="caution">
    <text evidence="3">The sequence shown here is derived from an EMBL/GenBank/DDBJ whole genome shotgun (WGS) entry which is preliminary data.</text>
</comment>
<dbReference type="EMBL" id="JPQZ01000001">
    <property type="protein sequence ID" value="KKO76730.1"/>
    <property type="molecule type" value="Genomic_DNA"/>
</dbReference>
<keyword evidence="1" id="KW-0472">Membrane</keyword>
<dbReference type="RefSeq" id="XP_024332472.1">
    <property type="nucleotide sequence ID" value="XM_024473623.1"/>
</dbReference>
<keyword evidence="1" id="KW-1133">Transmembrane helix</keyword>
<feature type="transmembrane region" description="Helical" evidence="1">
    <location>
        <begin position="228"/>
        <end position="247"/>
    </location>
</feature>
<sequence length="251" mass="30394">MISKSVLYISCDILTALYLKSYKYLFISLLIPSDSSSLENFILCLIDYDCCFEEFLPYISIFYYPVVNFWYGIDVNFNAEQDAKYFIKQKSFLAFLYYLLSFKIECKEYDKIYRTCHLPSFGITWFNFLHIFYENSFLVFNILNIGYIYAILKFKYFLKLNKLKKPTNYQKSHMYKFILIFKQSTFKNYLIYIIKSRFLFVYCILYVIWRHVYFLVHSIGIGNPNFMFWINVIFLCVFLYGVFGCKLKVKK</sequence>
<evidence type="ECO:0000313" key="4">
    <source>
        <dbReference type="Proteomes" id="UP000034350"/>
    </source>
</evidence>
<feature type="transmembrane region" description="Helical" evidence="1">
    <location>
        <begin position="189"/>
        <end position="208"/>
    </location>
</feature>
<keyword evidence="4" id="KW-1185">Reference proteome</keyword>
<evidence type="ECO:0000256" key="1">
    <source>
        <dbReference type="SAM" id="Phobius"/>
    </source>
</evidence>
<dbReference type="VEuPathDB" id="MicrosporidiaDB:NCER_101728"/>
<evidence type="ECO:0000259" key="2">
    <source>
        <dbReference type="Pfam" id="PF17028"/>
    </source>
</evidence>
<dbReference type="InterPro" id="IPR031497">
    <property type="entry name" value="8TM_micro"/>
</dbReference>
<reference evidence="3 4" key="1">
    <citation type="journal article" date="2015" name="Environ. Microbiol.">
        <title>Genome analyses suggest the presence of polyploidy and recent human-driven expansions in eight global populations of the honeybee pathogen Nosema ceranae.</title>
        <authorList>
            <person name="Pelin A."/>
            <person name="Selman M."/>
            <person name="Aris-Brosou S."/>
            <person name="Farinelli L."/>
            <person name="Corradi N."/>
        </authorList>
    </citation>
    <scope>NUCLEOTIDE SEQUENCE [LARGE SCALE GENOMIC DNA]</scope>
    <source>
        <strain evidence="3 4">PA08 1199</strain>
    </source>
</reference>
<dbReference type="OrthoDB" id="2190933at2759"/>
<feature type="transmembrane region" description="Helical" evidence="1">
    <location>
        <begin position="138"/>
        <end position="158"/>
    </location>
</feature>
<evidence type="ECO:0000313" key="3">
    <source>
        <dbReference type="EMBL" id="KKO76730.1"/>
    </source>
</evidence>
<dbReference type="VEuPathDB" id="MicrosporidiaDB:AAJ76_1000188137"/>
<proteinExistence type="predicted"/>